<evidence type="ECO:0000259" key="7">
    <source>
        <dbReference type="Pfam" id="PF02776"/>
    </source>
</evidence>
<evidence type="ECO:0000256" key="4">
    <source>
        <dbReference type="RuleBase" id="RU362132"/>
    </source>
</evidence>
<dbReference type="Gene3D" id="3.40.50.970">
    <property type="match status" value="2"/>
</dbReference>
<dbReference type="SUPFAM" id="SSF52467">
    <property type="entry name" value="DHS-like NAD/FAD-binding domain"/>
    <property type="match status" value="1"/>
</dbReference>
<dbReference type="InterPro" id="IPR012000">
    <property type="entry name" value="Thiamin_PyroP_enz_cen_dom"/>
</dbReference>
<dbReference type="AlphaFoldDB" id="A0AAE3J0N2"/>
<dbReference type="PROSITE" id="PS00187">
    <property type="entry name" value="TPP_ENZYMES"/>
    <property type="match status" value="1"/>
</dbReference>
<dbReference type="InterPro" id="IPR011766">
    <property type="entry name" value="TPP_enzyme_TPP-bd"/>
</dbReference>
<dbReference type="GO" id="GO:0050660">
    <property type="term" value="F:flavin adenine dinucleotide binding"/>
    <property type="evidence" value="ECO:0007669"/>
    <property type="project" value="TreeGrafter"/>
</dbReference>
<dbReference type="CDD" id="cd00568">
    <property type="entry name" value="TPP_enzymes"/>
    <property type="match status" value="1"/>
</dbReference>
<dbReference type="NCBIfam" id="NF006052">
    <property type="entry name" value="PRK08199.1"/>
    <property type="match status" value="1"/>
</dbReference>
<dbReference type="EMBL" id="JAOYFC010000001">
    <property type="protein sequence ID" value="MCV6823981.1"/>
    <property type="molecule type" value="Genomic_DNA"/>
</dbReference>
<dbReference type="SUPFAM" id="SSF52518">
    <property type="entry name" value="Thiamin diphosphate-binding fold (THDP-binding)"/>
    <property type="match status" value="2"/>
</dbReference>
<sequence length="549" mass="58098">MTKPTHKHGGALLADCLVAQGVERVFSVPGESFLAALDGMLDTDIQIITARQEGGAAIMAEATGKLTGKPGVAFVTRGPGATNASAGVHIAFQDSTPMVLFIGQVASDQRDREAFQEVDYRAMFGPLAKWVAEIDRADRIPEYISHAFHVAQSGRPGPVVLALPEDMLSGPAIGAPAPAAVLPSGRAADADIAEVISRLKSAERPIVIAGGGGWTKDAALALGQFAMALDLPVGTSFRCQDYLDNRHPNFAGDVGIGINPALARRIKEADVVLALGPRLGEMTTSAYTLFSAPVPQQSLIHIHADPNELGRVYRPDLAVVATPASAAIQLARAASKAPRRAARTEARADYEAWQVPARAIDPDAPSVQMEYVITHLNEVLDDTAILSNGAGNYAAWLHRYYRYRAWRTQLAPTSGSMGYGLPAAIAAKFTDPTRDVICLAGDGCFQMVSQEFGTAAAEGANIVVLVCDNEKYGTIRMHQQKTYPHRPSGTALKNPDFAALARAHGGFGATVNNNAEFAPALREALAANAPALLHLKLDPKALSPALDLE</sequence>
<evidence type="ECO:0000259" key="6">
    <source>
        <dbReference type="Pfam" id="PF02775"/>
    </source>
</evidence>
<accession>A0AAE3J0N2</accession>
<keyword evidence="2" id="KW-0808">Transferase</keyword>
<evidence type="ECO:0000313" key="9">
    <source>
        <dbReference type="Proteomes" id="UP001208041"/>
    </source>
</evidence>
<dbReference type="GO" id="GO:0003984">
    <property type="term" value="F:acetolactate synthase activity"/>
    <property type="evidence" value="ECO:0007669"/>
    <property type="project" value="TreeGrafter"/>
</dbReference>
<evidence type="ECO:0000313" key="8">
    <source>
        <dbReference type="EMBL" id="MCV6823981.1"/>
    </source>
</evidence>
<evidence type="ECO:0000256" key="1">
    <source>
        <dbReference type="ARBA" id="ARBA00007812"/>
    </source>
</evidence>
<protein>
    <submittedName>
        <fullName evidence="8">Thiamine pyrophosphate-binding protein</fullName>
    </submittedName>
</protein>
<dbReference type="GO" id="GO:0000287">
    <property type="term" value="F:magnesium ion binding"/>
    <property type="evidence" value="ECO:0007669"/>
    <property type="project" value="InterPro"/>
</dbReference>
<dbReference type="RefSeq" id="WP_263952806.1">
    <property type="nucleotide sequence ID" value="NZ_JAOYFC010000001.1"/>
</dbReference>
<dbReference type="InterPro" id="IPR012001">
    <property type="entry name" value="Thiamin_PyroP_enz_TPP-bd_dom"/>
</dbReference>
<dbReference type="Pfam" id="PF02776">
    <property type="entry name" value="TPP_enzyme_N"/>
    <property type="match status" value="1"/>
</dbReference>
<dbReference type="PANTHER" id="PTHR18968:SF120">
    <property type="entry name" value="ACETOLACTATE SYNTHASE LARGE SUBUNIT"/>
    <property type="match status" value="1"/>
</dbReference>
<feature type="domain" description="Thiamine pyrophosphate enzyme central" evidence="5">
    <location>
        <begin position="192"/>
        <end position="327"/>
    </location>
</feature>
<dbReference type="Gene3D" id="3.40.50.1220">
    <property type="entry name" value="TPP-binding domain"/>
    <property type="match status" value="1"/>
</dbReference>
<keyword evidence="3 4" id="KW-0786">Thiamine pyrophosphate</keyword>
<name>A0AAE3J0N2_9RHOB</name>
<dbReference type="Proteomes" id="UP001208041">
    <property type="component" value="Unassembled WGS sequence"/>
</dbReference>
<proteinExistence type="inferred from homology"/>
<organism evidence="8 9">
    <name type="scientific">Halocynthiibacter halioticoli</name>
    <dbReference type="NCBI Taxonomy" id="2986804"/>
    <lineage>
        <taxon>Bacteria</taxon>
        <taxon>Pseudomonadati</taxon>
        <taxon>Pseudomonadota</taxon>
        <taxon>Alphaproteobacteria</taxon>
        <taxon>Rhodobacterales</taxon>
        <taxon>Paracoccaceae</taxon>
        <taxon>Halocynthiibacter</taxon>
    </lineage>
</organism>
<dbReference type="GO" id="GO:0009099">
    <property type="term" value="P:L-valine biosynthetic process"/>
    <property type="evidence" value="ECO:0007669"/>
    <property type="project" value="TreeGrafter"/>
</dbReference>
<dbReference type="GO" id="GO:0005948">
    <property type="term" value="C:acetolactate synthase complex"/>
    <property type="evidence" value="ECO:0007669"/>
    <property type="project" value="TreeGrafter"/>
</dbReference>
<dbReference type="FunFam" id="3.40.50.970:FF:000007">
    <property type="entry name" value="Acetolactate synthase"/>
    <property type="match status" value="1"/>
</dbReference>
<dbReference type="CDD" id="cd07035">
    <property type="entry name" value="TPP_PYR_POX_like"/>
    <property type="match status" value="1"/>
</dbReference>
<dbReference type="Pfam" id="PF00205">
    <property type="entry name" value="TPP_enzyme_M"/>
    <property type="match status" value="1"/>
</dbReference>
<dbReference type="InterPro" id="IPR045229">
    <property type="entry name" value="TPP_enz"/>
</dbReference>
<dbReference type="InterPro" id="IPR029035">
    <property type="entry name" value="DHS-like_NAD/FAD-binding_dom"/>
</dbReference>
<reference evidence="8" key="1">
    <citation type="submission" date="2022-10" db="EMBL/GenBank/DDBJ databases">
        <authorList>
            <person name="Yue Y."/>
        </authorList>
    </citation>
    <scope>NUCLEOTIDE SEQUENCE</scope>
    <source>
        <strain evidence="8">Z654</strain>
    </source>
</reference>
<gene>
    <name evidence="8" type="ORF">OH136_05375</name>
</gene>
<evidence type="ECO:0000259" key="5">
    <source>
        <dbReference type="Pfam" id="PF00205"/>
    </source>
</evidence>
<dbReference type="PANTHER" id="PTHR18968">
    <property type="entry name" value="THIAMINE PYROPHOSPHATE ENZYMES"/>
    <property type="match status" value="1"/>
</dbReference>
<dbReference type="GO" id="GO:0009097">
    <property type="term" value="P:isoleucine biosynthetic process"/>
    <property type="evidence" value="ECO:0007669"/>
    <property type="project" value="TreeGrafter"/>
</dbReference>
<dbReference type="GO" id="GO:0030976">
    <property type="term" value="F:thiamine pyrophosphate binding"/>
    <property type="evidence" value="ECO:0007669"/>
    <property type="project" value="InterPro"/>
</dbReference>
<keyword evidence="9" id="KW-1185">Reference proteome</keyword>
<evidence type="ECO:0000256" key="2">
    <source>
        <dbReference type="ARBA" id="ARBA00022679"/>
    </source>
</evidence>
<dbReference type="InterPro" id="IPR000399">
    <property type="entry name" value="TPP-bd_CS"/>
</dbReference>
<feature type="domain" description="Thiamine pyrophosphate enzyme N-terminal TPP-binding" evidence="7">
    <location>
        <begin position="8"/>
        <end position="122"/>
    </location>
</feature>
<comment type="caution">
    <text evidence="8">The sequence shown here is derived from an EMBL/GenBank/DDBJ whole genome shotgun (WGS) entry which is preliminary data.</text>
</comment>
<comment type="similarity">
    <text evidence="1 4">Belongs to the TPP enzyme family.</text>
</comment>
<dbReference type="InterPro" id="IPR029061">
    <property type="entry name" value="THDP-binding"/>
</dbReference>
<feature type="domain" description="Thiamine pyrophosphate enzyme TPP-binding" evidence="6">
    <location>
        <begin position="389"/>
        <end position="534"/>
    </location>
</feature>
<evidence type="ECO:0000256" key="3">
    <source>
        <dbReference type="ARBA" id="ARBA00023052"/>
    </source>
</evidence>
<dbReference type="Pfam" id="PF02775">
    <property type="entry name" value="TPP_enzyme_C"/>
    <property type="match status" value="1"/>
</dbReference>